<reference evidence="1 2" key="1">
    <citation type="submission" date="2019-10" db="EMBL/GenBank/DDBJ databases">
        <title>Glycomyces albidus sp. nov., a novel actinomycete isolated from rhizosphere soil of wheat (Triticum aestivum L.).</title>
        <authorList>
            <person name="Qian L."/>
        </authorList>
    </citation>
    <scope>NUCLEOTIDE SEQUENCE [LARGE SCALE GENOMIC DNA]</scope>
    <source>
        <strain evidence="1 2">NEAU-7082</strain>
    </source>
</reference>
<name>A0A6L5G7P0_9ACTN</name>
<keyword evidence="2" id="KW-1185">Reference proteome</keyword>
<evidence type="ECO:0000313" key="1">
    <source>
        <dbReference type="EMBL" id="MQM25669.1"/>
    </source>
</evidence>
<dbReference type="AlphaFoldDB" id="A0A6L5G7P0"/>
<comment type="caution">
    <text evidence="1">The sequence shown here is derived from an EMBL/GenBank/DDBJ whole genome shotgun (WGS) entry which is preliminary data.</text>
</comment>
<protein>
    <submittedName>
        <fullName evidence="1">Uncharacterized protein</fullName>
    </submittedName>
</protein>
<dbReference type="Proteomes" id="UP000477750">
    <property type="component" value="Unassembled WGS sequence"/>
</dbReference>
<organism evidence="1 2">
    <name type="scientific">Glycomyces albidus</name>
    <dbReference type="NCBI Taxonomy" id="2656774"/>
    <lineage>
        <taxon>Bacteria</taxon>
        <taxon>Bacillati</taxon>
        <taxon>Actinomycetota</taxon>
        <taxon>Actinomycetes</taxon>
        <taxon>Glycomycetales</taxon>
        <taxon>Glycomycetaceae</taxon>
        <taxon>Glycomyces</taxon>
    </lineage>
</organism>
<dbReference type="EMBL" id="WIAO01000008">
    <property type="protein sequence ID" value="MQM25669.1"/>
    <property type="molecule type" value="Genomic_DNA"/>
</dbReference>
<sequence>MADAFPPGERVELVARTILLRAGIARFQEERRANWDRLAKLWQPASDDADDLASPAAGGYTTARIQNAEDLATLDDALRLIDRAIELLESPADDRVAVVAYSLEQLQHRVIELEEYADLREPLDVLRELIED</sequence>
<gene>
    <name evidence="1" type="ORF">GFD30_08815</name>
</gene>
<proteinExistence type="predicted"/>
<accession>A0A6L5G7P0</accession>
<evidence type="ECO:0000313" key="2">
    <source>
        <dbReference type="Proteomes" id="UP000477750"/>
    </source>
</evidence>
<dbReference type="RefSeq" id="WP_153024831.1">
    <property type="nucleotide sequence ID" value="NZ_WIAO01000008.1"/>
</dbReference>